<gene>
    <name evidence="1" type="ORF">J2S90_000196</name>
    <name evidence="2" type="ORF">J2S93_001507</name>
</gene>
<evidence type="ECO:0000313" key="4">
    <source>
        <dbReference type="Proteomes" id="UP001242995"/>
    </source>
</evidence>
<name>A0AAW8DCV6_9MICC</name>
<dbReference type="AlphaFoldDB" id="A0AAW8DCV6"/>
<dbReference type="EMBL" id="JAUSRG010000001">
    <property type="protein sequence ID" value="MDP9903256.1"/>
    <property type="molecule type" value="Genomic_DNA"/>
</dbReference>
<dbReference type="EMBL" id="JAUSTF010000002">
    <property type="protein sequence ID" value="MDQ0180091.1"/>
    <property type="molecule type" value="Genomic_DNA"/>
</dbReference>
<evidence type="ECO:0000313" key="1">
    <source>
        <dbReference type="EMBL" id="MDP9903256.1"/>
    </source>
</evidence>
<evidence type="ECO:0000313" key="3">
    <source>
        <dbReference type="Proteomes" id="UP001230951"/>
    </source>
</evidence>
<dbReference type="Proteomes" id="UP001230951">
    <property type="component" value="Unassembled WGS sequence"/>
</dbReference>
<accession>A0AAW8DCV6</accession>
<comment type="caution">
    <text evidence="1">The sequence shown here is derived from an EMBL/GenBank/DDBJ whole genome shotgun (WGS) entry which is preliminary data.</text>
</comment>
<organism evidence="1 4">
    <name type="scientific">Arthrobacter bambusae</name>
    <dbReference type="NCBI Taxonomy" id="1338426"/>
    <lineage>
        <taxon>Bacteria</taxon>
        <taxon>Bacillati</taxon>
        <taxon>Actinomycetota</taxon>
        <taxon>Actinomycetes</taxon>
        <taxon>Micrococcales</taxon>
        <taxon>Micrococcaceae</taxon>
        <taxon>Arthrobacter</taxon>
    </lineage>
</organism>
<evidence type="ECO:0000313" key="2">
    <source>
        <dbReference type="EMBL" id="MDQ0180091.1"/>
    </source>
</evidence>
<protein>
    <submittedName>
        <fullName evidence="1">Uncharacterized protein</fullName>
    </submittedName>
</protein>
<sequence length="162" mass="18143">MLNDEKIAKSISPTNDIAFPTTIKVGTGTVRLFEKELTNCGWFMEYVAFYIDNQNDPELLNPIVFLPWNEEFEVTPRASREHSMSNPQSTTKRLTLSDDMDFPVTIKVGTGVVTLTEKFKVLCSSYDGYDLFSIDGCLGGDIPPSLLLPSSAEYEFVTSHLE</sequence>
<reference evidence="1 3" key="1">
    <citation type="submission" date="2023-07" db="EMBL/GenBank/DDBJ databases">
        <title>Sorghum-associated microbial communities from plants grown in Nebraska, USA.</title>
        <authorList>
            <person name="Schachtman D."/>
        </authorList>
    </citation>
    <scope>NUCLEOTIDE SEQUENCE</scope>
    <source>
        <strain evidence="1">DS1006</strain>
        <strain evidence="2 3">DS1016</strain>
    </source>
</reference>
<dbReference type="RefSeq" id="WP_306958875.1">
    <property type="nucleotide sequence ID" value="NZ_JAUSRG010000001.1"/>
</dbReference>
<keyword evidence="3" id="KW-1185">Reference proteome</keyword>
<proteinExistence type="predicted"/>
<dbReference type="Proteomes" id="UP001242995">
    <property type="component" value="Unassembled WGS sequence"/>
</dbReference>